<evidence type="ECO:0000256" key="12">
    <source>
        <dbReference type="ARBA" id="ARBA00022801"/>
    </source>
</evidence>
<evidence type="ECO:0000256" key="20">
    <source>
        <dbReference type="ARBA" id="ARBA00041693"/>
    </source>
</evidence>
<dbReference type="GO" id="GO:0005813">
    <property type="term" value="C:centrosome"/>
    <property type="evidence" value="ECO:0007669"/>
    <property type="project" value="UniProtKB-SubCell"/>
</dbReference>
<keyword evidence="24" id="KW-1185">Reference proteome</keyword>
<evidence type="ECO:0000256" key="22">
    <source>
        <dbReference type="SAM" id="MobiDB-lite"/>
    </source>
</evidence>
<comment type="subcellular location">
    <subcellularLocation>
        <location evidence="4">Chromosome</location>
        <location evidence="4">Telomere</location>
    </subcellularLocation>
    <subcellularLocation>
        <location evidence="3">Cytoplasm</location>
        <location evidence="3">Cytoskeleton</location>
        <location evidence="3">Microtubule organizing center</location>
        <location evidence="3">Centrosome</location>
    </subcellularLocation>
    <subcellularLocation>
        <location evidence="2">Nucleus</location>
    </subcellularLocation>
</comment>
<dbReference type="RefSeq" id="XP_030641077.1">
    <property type="nucleotide sequence ID" value="XM_030785217.1"/>
</dbReference>
<dbReference type="GeneID" id="115821389"/>
<dbReference type="GO" id="GO:0036297">
    <property type="term" value="P:interstrand cross-link repair"/>
    <property type="evidence" value="ECO:0007669"/>
    <property type="project" value="TreeGrafter"/>
</dbReference>
<dbReference type="Pfam" id="PF07522">
    <property type="entry name" value="DRMBL"/>
    <property type="match status" value="1"/>
</dbReference>
<dbReference type="PANTHER" id="PTHR23240:SF26">
    <property type="entry name" value="5' EXONUCLEASE APOLLO"/>
    <property type="match status" value="1"/>
</dbReference>
<evidence type="ECO:0000256" key="9">
    <source>
        <dbReference type="ARBA" id="ARBA00022499"/>
    </source>
</evidence>
<dbReference type="InterPro" id="IPR011084">
    <property type="entry name" value="DRMBL"/>
</dbReference>
<dbReference type="FunFam" id="3.60.15.10:FF:000022">
    <property type="entry name" value="DNA cross-link repair 1B"/>
    <property type="match status" value="1"/>
</dbReference>
<keyword evidence="16" id="KW-0234">DNA repair</keyword>
<reference evidence="25" key="1">
    <citation type="submission" date="2025-08" db="UniProtKB">
        <authorList>
            <consortium name="RefSeq"/>
        </authorList>
    </citation>
    <scope>IDENTIFICATION</scope>
</reference>
<dbReference type="FunCoup" id="A0A6J2WB04">
    <property type="interactions" value="59"/>
</dbReference>
<dbReference type="Proteomes" id="UP000504632">
    <property type="component" value="Chromosome 9"/>
</dbReference>
<evidence type="ECO:0000256" key="8">
    <source>
        <dbReference type="ARBA" id="ARBA00022490"/>
    </source>
</evidence>
<dbReference type="InterPro" id="IPR001279">
    <property type="entry name" value="Metallo-B-lactamas"/>
</dbReference>
<feature type="compositionally biased region" description="Basic and acidic residues" evidence="22">
    <location>
        <begin position="368"/>
        <end position="381"/>
    </location>
</feature>
<dbReference type="Gene3D" id="3.60.15.10">
    <property type="entry name" value="Ribonuclease Z/Hydroxyacylglutathione hydrolase-like"/>
    <property type="match status" value="1"/>
</dbReference>
<dbReference type="EC" id="3.5.2.6" evidence="6"/>
<proteinExistence type="inferred from homology"/>
<keyword evidence="7" id="KW-0158">Chromosome</keyword>
<dbReference type="GO" id="GO:0003684">
    <property type="term" value="F:damaged DNA binding"/>
    <property type="evidence" value="ECO:0007669"/>
    <property type="project" value="TreeGrafter"/>
</dbReference>
<evidence type="ECO:0000256" key="18">
    <source>
        <dbReference type="ARBA" id="ARBA00023242"/>
    </source>
</evidence>
<organism evidence="24 25">
    <name type="scientific">Chanos chanos</name>
    <name type="common">Milkfish</name>
    <name type="synonym">Mugil chanos</name>
    <dbReference type="NCBI Taxonomy" id="29144"/>
    <lineage>
        <taxon>Eukaryota</taxon>
        <taxon>Metazoa</taxon>
        <taxon>Chordata</taxon>
        <taxon>Craniata</taxon>
        <taxon>Vertebrata</taxon>
        <taxon>Euteleostomi</taxon>
        <taxon>Actinopterygii</taxon>
        <taxon>Neopterygii</taxon>
        <taxon>Teleostei</taxon>
        <taxon>Ostariophysi</taxon>
        <taxon>Gonorynchiformes</taxon>
        <taxon>Chanidae</taxon>
        <taxon>Chanos</taxon>
    </lineage>
</organism>
<dbReference type="OrthoDB" id="262529at2759"/>
<keyword evidence="11" id="KW-0227">DNA damage</keyword>
<dbReference type="PANTHER" id="PTHR23240">
    <property type="entry name" value="DNA CROSS-LINK REPAIR PROTEIN PSO2/SNM1-RELATED"/>
    <property type="match status" value="1"/>
</dbReference>
<comment type="catalytic activity">
    <reaction evidence="1">
        <text>a beta-lactam + H2O = a substituted beta-amino acid</text>
        <dbReference type="Rhea" id="RHEA:20401"/>
        <dbReference type="ChEBI" id="CHEBI:15377"/>
        <dbReference type="ChEBI" id="CHEBI:35627"/>
        <dbReference type="ChEBI" id="CHEBI:140347"/>
        <dbReference type="EC" id="3.5.2.6"/>
    </reaction>
</comment>
<sequence length="575" mass="64430">MNGKVIPYTPLAVDFWQVRKCSHVRLFFLSHMHSDHTVGLTSTWSNRPIYCSPVTAKLLKFKLQVKEKWIHSLEVGEAHLLPLDDIGKERLTVTLIDANHCPGAVMFLFEGYFGTILYTGDFRYTPSMLREPCLRNNTTVDVLYLDNTNCDPTRTLPPRQRATQQIKEIIRAHPGHTIVIGLYSLGKESLLVQLAMEFKTWVEVSVERLATLRVLELPDVFTTEPGAGRIRAVDQAEIRAANLLAWNQEQPTIAILPTSRPVVSCHPNVHVVPYSDHSSYQELEDFVSALRPLSLVPLVGTCMPYFSALLGRHKKRHDMVVPESVQHYMMNTPHEQALPSGLTSSLYRPLRPAPRGVVFESPKQKPRCPREDQGGRGDAEQNHPLQVDSDTDESYSDCIVLDLSAGLTWEDIPEDVITVDSFPLSQLNDDEDAGSSDLDAMGKEFGLLASDCVTALSPKKMSRENSPQKGNVNPRMRCSSLESISLHDNPCMTAGAAITPSETCSESFHRAESYDLVKTEQRFLESMIFPDEEIIGQFVTLHNLCEKYRLCPLNDPKPDGDPIDAAIKRLKRGAM</sequence>
<protein>
    <recommendedName>
        <fullName evidence="19">5' exonuclease Apollo</fullName>
        <ecNumber evidence="6">3.5.2.6</ecNumber>
    </recommendedName>
    <alternativeName>
        <fullName evidence="20">DNA cross-link repair 1B protein</fullName>
    </alternativeName>
    <alternativeName>
        <fullName evidence="21">SNM1 homolog B</fullName>
    </alternativeName>
</protein>
<keyword evidence="15" id="KW-0779">Telomere</keyword>
<keyword evidence="14" id="KW-0832">Ubl conjugation</keyword>
<comment type="similarity">
    <text evidence="5">Belongs to the DNA repair metallo-beta-lactamase (DRMBL) family.</text>
</comment>
<dbReference type="SUPFAM" id="SSF56281">
    <property type="entry name" value="Metallo-hydrolase/oxidoreductase"/>
    <property type="match status" value="1"/>
</dbReference>
<evidence type="ECO:0000259" key="23">
    <source>
        <dbReference type="SMART" id="SM00849"/>
    </source>
</evidence>
<dbReference type="SMART" id="SM00849">
    <property type="entry name" value="Lactamase_B"/>
    <property type="match status" value="1"/>
</dbReference>
<evidence type="ECO:0000256" key="7">
    <source>
        <dbReference type="ARBA" id="ARBA00022454"/>
    </source>
</evidence>
<evidence type="ECO:0000256" key="10">
    <source>
        <dbReference type="ARBA" id="ARBA00022722"/>
    </source>
</evidence>
<dbReference type="InParanoid" id="A0A6J2WB04"/>
<keyword evidence="12" id="KW-0378">Hydrolase</keyword>
<keyword evidence="10" id="KW-0540">Nuclease</keyword>
<feature type="domain" description="Metallo-beta-lactamase" evidence="23">
    <location>
        <begin position="18"/>
        <end position="176"/>
    </location>
</feature>
<feature type="region of interest" description="Disordered" evidence="22">
    <location>
        <begin position="355"/>
        <end position="391"/>
    </location>
</feature>
<evidence type="ECO:0000256" key="13">
    <source>
        <dbReference type="ARBA" id="ARBA00022839"/>
    </source>
</evidence>
<evidence type="ECO:0000256" key="3">
    <source>
        <dbReference type="ARBA" id="ARBA00004300"/>
    </source>
</evidence>
<dbReference type="Gene3D" id="3.40.50.12650">
    <property type="match status" value="1"/>
</dbReference>
<dbReference type="GO" id="GO:0000781">
    <property type="term" value="C:chromosome, telomeric region"/>
    <property type="evidence" value="ECO:0007669"/>
    <property type="project" value="UniProtKB-SubCell"/>
</dbReference>
<dbReference type="Pfam" id="PF12706">
    <property type="entry name" value="Lactamase_B_2"/>
    <property type="match status" value="1"/>
</dbReference>
<evidence type="ECO:0000256" key="19">
    <source>
        <dbReference type="ARBA" id="ARBA00039555"/>
    </source>
</evidence>
<keyword evidence="17" id="KW-0206">Cytoskeleton</keyword>
<keyword evidence="18" id="KW-0539">Nucleus</keyword>
<evidence type="ECO:0000256" key="16">
    <source>
        <dbReference type="ARBA" id="ARBA00023204"/>
    </source>
</evidence>
<keyword evidence="8" id="KW-0963">Cytoplasm</keyword>
<evidence type="ECO:0000313" key="24">
    <source>
        <dbReference type="Proteomes" id="UP000504632"/>
    </source>
</evidence>
<accession>A0A6J2WB04</accession>
<dbReference type="AlphaFoldDB" id="A0A6J2WB04"/>
<evidence type="ECO:0000256" key="6">
    <source>
        <dbReference type="ARBA" id="ARBA00012865"/>
    </source>
</evidence>
<evidence type="ECO:0000256" key="1">
    <source>
        <dbReference type="ARBA" id="ARBA00001526"/>
    </source>
</evidence>
<dbReference type="CTD" id="64858"/>
<evidence type="ECO:0000256" key="14">
    <source>
        <dbReference type="ARBA" id="ARBA00022843"/>
    </source>
</evidence>
<dbReference type="GO" id="GO:0031848">
    <property type="term" value="P:protection from non-homologous end joining at telomere"/>
    <property type="evidence" value="ECO:0007669"/>
    <property type="project" value="UniProtKB-ARBA"/>
</dbReference>
<dbReference type="GO" id="GO:0006303">
    <property type="term" value="P:double-strand break repair via nonhomologous end joining"/>
    <property type="evidence" value="ECO:0007669"/>
    <property type="project" value="TreeGrafter"/>
</dbReference>
<keyword evidence="9" id="KW-1017">Isopeptide bond</keyword>
<evidence type="ECO:0000256" key="4">
    <source>
        <dbReference type="ARBA" id="ARBA00004574"/>
    </source>
</evidence>
<evidence type="ECO:0000256" key="15">
    <source>
        <dbReference type="ARBA" id="ARBA00022895"/>
    </source>
</evidence>
<dbReference type="CDD" id="cd16273">
    <property type="entry name" value="SNM1A-1C-like_MBL-fold"/>
    <property type="match status" value="1"/>
</dbReference>
<evidence type="ECO:0000256" key="2">
    <source>
        <dbReference type="ARBA" id="ARBA00004123"/>
    </source>
</evidence>
<dbReference type="GO" id="GO:0035312">
    <property type="term" value="F:5'-3' DNA exonuclease activity"/>
    <property type="evidence" value="ECO:0007669"/>
    <property type="project" value="TreeGrafter"/>
</dbReference>
<evidence type="ECO:0000313" key="25">
    <source>
        <dbReference type="RefSeq" id="XP_030641077.1"/>
    </source>
</evidence>
<evidence type="ECO:0000256" key="21">
    <source>
        <dbReference type="ARBA" id="ARBA00042738"/>
    </source>
</evidence>
<evidence type="ECO:0000256" key="5">
    <source>
        <dbReference type="ARBA" id="ARBA00010304"/>
    </source>
</evidence>
<evidence type="ECO:0000256" key="17">
    <source>
        <dbReference type="ARBA" id="ARBA00023212"/>
    </source>
</evidence>
<dbReference type="GO" id="GO:0008800">
    <property type="term" value="F:beta-lactamase activity"/>
    <property type="evidence" value="ECO:0007669"/>
    <property type="project" value="UniProtKB-EC"/>
</dbReference>
<gene>
    <name evidence="25" type="primary">dclre1b</name>
</gene>
<dbReference type="InterPro" id="IPR036866">
    <property type="entry name" value="RibonucZ/Hydroxyglut_hydro"/>
</dbReference>
<dbReference type="FunFam" id="3.40.50.12650:FF:000003">
    <property type="entry name" value="DNA cross-link repair 1B"/>
    <property type="match status" value="1"/>
</dbReference>
<name>A0A6J2WB04_CHACN</name>
<evidence type="ECO:0000256" key="11">
    <source>
        <dbReference type="ARBA" id="ARBA00022763"/>
    </source>
</evidence>
<dbReference type="GO" id="GO:0005634">
    <property type="term" value="C:nucleus"/>
    <property type="evidence" value="ECO:0007669"/>
    <property type="project" value="UniProtKB-SubCell"/>
</dbReference>
<keyword evidence="13 25" id="KW-0269">Exonuclease</keyword>